<evidence type="ECO:0000256" key="1">
    <source>
        <dbReference type="SAM" id="MobiDB-lite"/>
    </source>
</evidence>
<feature type="non-terminal residue" evidence="2">
    <location>
        <position position="209"/>
    </location>
</feature>
<dbReference type="EMBL" id="RWIC01000035">
    <property type="protein sequence ID" value="TKC52243.1"/>
    <property type="molecule type" value="Genomic_DNA"/>
</dbReference>
<gene>
    <name evidence="2" type="ORF">EI555_000360</name>
</gene>
<organism evidence="2 3">
    <name type="scientific">Monodon monoceros</name>
    <name type="common">Narwhal</name>
    <name type="synonym">Ceratodon monodon</name>
    <dbReference type="NCBI Taxonomy" id="40151"/>
    <lineage>
        <taxon>Eukaryota</taxon>
        <taxon>Metazoa</taxon>
        <taxon>Chordata</taxon>
        <taxon>Craniata</taxon>
        <taxon>Vertebrata</taxon>
        <taxon>Euteleostomi</taxon>
        <taxon>Mammalia</taxon>
        <taxon>Eutheria</taxon>
        <taxon>Laurasiatheria</taxon>
        <taxon>Artiodactyla</taxon>
        <taxon>Whippomorpha</taxon>
        <taxon>Cetacea</taxon>
        <taxon>Odontoceti</taxon>
        <taxon>Monodontidae</taxon>
        <taxon>Monodon</taxon>
    </lineage>
</organism>
<dbReference type="AlphaFoldDB" id="A0A4U1FQ41"/>
<comment type="caution">
    <text evidence="2">The sequence shown here is derived from an EMBL/GenBank/DDBJ whole genome shotgun (WGS) entry which is preliminary data.</text>
</comment>
<feature type="non-terminal residue" evidence="2">
    <location>
        <position position="1"/>
    </location>
</feature>
<protein>
    <submittedName>
        <fullName evidence="2">Uncharacterized protein</fullName>
    </submittedName>
</protein>
<evidence type="ECO:0000313" key="3">
    <source>
        <dbReference type="Proteomes" id="UP000308365"/>
    </source>
</evidence>
<evidence type="ECO:0000313" key="2">
    <source>
        <dbReference type="EMBL" id="TKC52243.1"/>
    </source>
</evidence>
<accession>A0A4U1FQ41</accession>
<name>A0A4U1FQ41_MONMO</name>
<feature type="compositionally biased region" description="Acidic residues" evidence="1">
    <location>
        <begin position="1"/>
        <end position="22"/>
    </location>
</feature>
<feature type="region of interest" description="Disordered" evidence="1">
    <location>
        <begin position="1"/>
        <end position="37"/>
    </location>
</feature>
<dbReference type="Proteomes" id="UP000308365">
    <property type="component" value="Unassembled WGS sequence"/>
</dbReference>
<proteinExistence type="predicted"/>
<sequence>DSGDDEDQGDQSDTEDVVDSDFDVEKGTEHSAPGLVALRKAEKRRHCSRQSYRTVPLAVGSSCVHLQLCTHHIPSGTGEAGPATGARGAPLGTHEWPEADGKKQVPKRRKCLGSVATSHSVTLPLLGEPGPKEKDSILLPQLLQGLPALALDLSSFLLAVHVPPSLLGMRGQLRNGFSKSLLERSAQDPVTDIRHVTAPASRSSLRPTK</sequence>
<reference evidence="3" key="1">
    <citation type="journal article" date="2019" name="IScience">
        <title>Narwhal Genome Reveals Long-Term Low Genetic Diversity despite Current Large Abundance Size.</title>
        <authorList>
            <person name="Westbury M.V."/>
            <person name="Petersen B."/>
            <person name="Garde E."/>
            <person name="Heide-Jorgensen M.P."/>
            <person name="Lorenzen E.D."/>
        </authorList>
    </citation>
    <scope>NUCLEOTIDE SEQUENCE [LARGE SCALE GENOMIC DNA]</scope>
</reference>